<gene>
    <name evidence="1" type="ORF">HYPDE_27883</name>
</gene>
<evidence type="ECO:0000313" key="1">
    <source>
        <dbReference type="EMBL" id="AGK57256.1"/>
    </source>
</evidence>
<proteinExistence type="predicted"/>
<reference evidence="1 2" key="1">
    <citation type="journal article" date="2013" name="Genome Announc.">
        <title>Genome sequences for three denitrifying bacterial strains isolated from a uranium- and nitrate-contaminated subsurface environment.</title>
        <authorList>
            <person name="Venkatramanan R."/>
            <person name="Prakash O."/>
            <person name="Woyke T."/>
            <person name="Chain P."/>
            <person name="Goodwin L.A."/>
            <person name="Watson D."/>
            <person name="Brooks S."/>
            <person name="Kostka J.E."/>
            <person name="Green S.J."/>
        </authorList>
    </citation>
    <scope>NUCLEOTIDE SEQUENCE [LARGE SCALE GENOMIC DNA]</scope>
    <source>
        <strain evidence="1 2">1NES1</strain>
    </source>
</reference>
<evidence type="ECO:0000313" key="2">
    <source>
        <dbReference type="Proteomes" id="UP000005952"/>
    </source>
</evidence>
<dbReference type="AlphaFoldDB" id="N0B9P0"/>
<protein>
    <submittedName>
        <fullName evidence="1">Luciferase</fullName>
    </submittedName>
</protein>
<accession>N0B9P0</accession>
<sequence length="43" mass="4907">MSAFFGFLPPELLNRSLTPLSREVRPRVEQALEADGRTARYTI</sequence>
<dbReference type="KEGG" id="hdt:HYPDE_27883"/>
<dbReference type="Proteomes" id="UP000005952">
    <property type="component" value="Chromosome"/>
</dbReference>
<dbReference type="EMBL" id="CP005587">
    <property type="protein sequence ID" value="AGK57256.1"/>
    <property type="molecule type" value="Genomic_DNA"/>
</dbReference>
<name>N0B9P0_9HYPH</name>
<dbReference type="HOGENOM" id="CLU_3234656_0_0_5"/>
<organism evidence="1 2">
    <name type="scientific">Hyphomicrobium denitrificans 1NES1</name>
    <dbReference type="NCBI Taxonomy" id="670307"/>
    <lineage>
        <taxon>Bacteria</taxon>
        <taxon>Pseudomonadati</taxon>
        <taxon>Pseudomonadota</taxon>
        <taxon>Alphaproteobacteria</taxon>
        <taxon>Hyphomicrobiales</taxon>
        <taxon>Hyphomicrobiaceae</taxon>
        <taxon>Hyphomicrobium</taxon>
    </lineage>
</organism>
<keyword evidence="2" id="KW-1185">Reference proteome</keyword>